<feature type="compositionally biased region" description="Low complexity" evidence="6">
    <location>
        <begin position="7"/>
        <end position="22"/>
    </location>
</feature>
<dbReference type="Gene3D" id="3.40.50.300">
    <property type="entry name" value="P-loop containing nucleotide triphosphate hydrolases"/>
    <property type="match status" value="2"/>
</dbReference>
<evidence type="ECO:0000256" key="4">
    <source>
        <dbReference type="ARBA" id="ARBA00022840"/>
    </source>
</evidence>
<feature type="binding site" evidence="5">
    <location>
        <begin position="240"/>
        <end position="247"/>
    </location>
    <ligand>
        <name>ATP</name>
        <dbReference type="ChEBI" id="CHEBI:30616"/>
    </ligand>
</feature>
<protein>
    <submittedName>
        <fullName evidence="8">DNA helicase UvrD</fullName>
    </submittedName>
</protein>
<feature type="domain" description="UvrD-like helicase ATP-binding" evidence="7">
    <location>
        <begin position="219"/>
        <end position="546"/>
    </location>
</feature>
<dbReference type="InterPro" id="IPR027785">
    <property type="entry name" value="UvrD-like_helicase_C"/>
</dbReference>
<keyword evidence="1 5" id="KW-0547">Nucleotide-binding</keyword>
<evidence type="ECO:0000256" key="1">
    <source>
        <dbReference type="ARBA" id="ARBA00022741"/>
    </source>
</evidence>
<evidence type="ECO:0000313" key="9">
    <source>
        <dbReference type="Proteomes" id="UP000259636"/>
    </source>
</evidence>
<organism evidence="8 9">
    <name type="scientific">Streptomyces koyangensis</name>
    <dbReference type="NCBI Taxonomy" id="188770"/>
    <lineage>
        <taxon>Bacteria</taxon>
        <taxon>Bacillati</taxon>
        <taxon>Actinomycetota</taxon>
        <taxon>Actinomycetes</taxon>
        <taxon>Kitasatosporales</taxon>
        <taxon>Streptomycetaceae</taxon>
        <taxon>Streptomyces</taxon>
        <taxon>Streptomyces aurantiacus group</taxon>
    </lineage>
</organism>
<sequence>MRPPHPTAHARPAWSPPATAEPPDAHAAEADHLAATLHRLEGKIALLSAALDTHDADYREVKAYMAENRGDIDPGEMYQNELFLRDIDAGGAGAMRQRERLEAMRPSPYFARLDFTPDATGAEESHYIGRHVLQDAQGTAVVDWRSPLGGLYYEAEPGPVRYRAPSGEIGGRIGRKRQLRVEEGRLRFLVDTAEAVRDEILLEEIGRTTDPRMRSIIATIQREQNAVIRDESERTLVIQGVAGSGKTSIALHRVAYLLYRRRGRLHARNTAILSPNGLFAEYVSEVLPELGEEPVVALDLAGIARARLQRYRLAFADPVDPVEPGDEAARERALARSTLEFRRWLERAVTEAAAECFVPRELRVKGYRVEAGELGERYAALAALPVRERLRVLAEQLCARARTELPFAAAGPEAGEVTRALTAMLTVRSAAALYRGLYRRADAPTTYRAAAASTLEWADVYPFLLVAGRFDGLRPDEEIQHLVIDEMQDHTPVQYAVVRQLFRCEMTVLGDVGQALGHTENYRLDELAGLFPDARVVELNRSYRSTTEIMRFAARVSGRPVATIDRRGEEPRVWGFGAPEEEAGWLAEEIERFRTAGRGRLALVTRSRTRARALHDLLSRKLDGIALATADARGVLAHQVVVVPVALAKGLEFDAVIVPHASAEEYRAPADRALLYIACTRALHHLTVTHTGAASPFLPAA</sequence>
<dbReference type="GO" id="GO:0043138">
    <property type="term" value="F:3'-5' DNA helicase activity"/>
    <property type="evidence" value="ECO:0007669"/>
    <property type="project" value="TreeGrafter"/>
</dbReference>
<name>A0A385DEU8_9ACTN</name>
<dbReference type="GO" id="GO:0000725">
    <property type="term" value="P:recombinational repair"/>
    <property type="evidence" value="ECO:0007669"/>
    <property type="project" value="TreeGrafter"/>
</dbReference>
<evidence type="ECO:0000256" key="5">
    <source>
        <dbReference type="PROSITE-ProRule" id="PRU00560"/>
    </source>
</evidence>
<dbReference type="GO" id="GO:0005524">
    <property type="term" value="F:ATP binding"/>
    <property type="evidence" value="ECO:0007669"/>
    <property type="project" value="UniProtKB-UniRule"/>
</dbReference>
<dbReference type="InterPro" id="IPR000212">
    <property type="entry name" value="DNA_helicase_UvrD/REP"/>
</dbReference>
<keyword evidence="3 5" id="KW-0347">Helicase</keyword>
<dbReference type="KEGG" id="sky:D0C37_20850"/>
<evidence type="ECO:0000256" key="2">
    <source>
        <dbReference type="ARBA" id="ARBA00022801"/>
    </source>
</evidence>
<dbReference type="InterPro" id="IPR027417">
    <property type="entry name" value="P-loop_NTPase"/>
</dbReference>
<dbReference type="GO" id="GO:0016787">
    <property type="term" value="F:hydrolase activity"/>
    <property type="evidence" value="ECO:0007669"/>
    <property type="project" value="UniProtKB-UniRule"/>
</dbReference>
<accession>A0A385DEU8</accession>
<dbReference type="AlphaFoldDB" id="A0A385DEU8"/>
<proteinExistence type="predicted"/>
<dbReference type="GO" id="GO:0003677">
    <property type="term" value="F:DNA binding"/>
    <property type="evidence" value="ECO:0007669"/>
    <property type="project" value="InterPro"/>
</dbReference>
<dbReference type="SUPFAM" id="SSF52540">
    <property type="entry name" value="P-loop containing nucleoside triphosphate hydrolases"/>
    <property type="match status" value="1"/>
</dbReference>
<dbReference type="PROSITE" id="PS51198">
    <property type="entry name" value="UVRD_HELICASE_ATP_BIND"/>
    <property type="match status" value="1"/>
</dbReference>
<dbReference type="GO" id="GO:0005829">
    <property type="term" value="C:cytosol"/>
    <property type="evidence" value="ECO:0007669"/>
    <property type="project" value="TreeGrafter"/>
</dbReference>
<dbReference type="EMBL" id="CP031742">
    <property type="protein sequence ID" value="AXQ56806.1"/>
    <property type="molecule type" value="Genomic_DNA"/>
</dbReference>
<keyword evidence="4 5" id="KW-0067">ATP-binding</keyword>
<dbReference type="Proteomes" id="UP000259636">
    <property type="component" value="Chromosome"/>
</dbReference>
<evidence type="ECO:0000313" key="8">
    <source>
        <dbReference type="EMBL" id="AXQ56806.1"/>
    </source>
</evidence>
<dbReference type="InterPro" id="IPR014016">
    <property type="entry name" value="UvrD-like_ATP-bd"/>
</dbReference>
<dbReference type="PANTHER" id="PTHR11070:SF17">
    <property type="entry name" value="DNA HELICASE IV"/>
    <property type="match status" value="1"/>
</dbReference>
<keyword evidence="2 5" id="KW-0378">Hydrolase</keyword>
<gene>
    <name evidence="8" type="ORF">D0C37_20850</name>
</gene>
<reference evidence="8 9" key="1">
    <citation type="submission" date="2018-08" db="EMBL/GenBank/DDBJ databases">
        <authorList>
            <person name="Ferrada E.E."/>
            <person name="Latorre B.A."/>
        </authorList>
    </citation>
    <scope>NUCLEOTIDE SEQUENCE [LARGE SCALE GENOMIC DNA]</scope>
    <source>
        <strain evidence="8 9">VK-A60T</strain>
    </source>
</reference>
<dbReference type="Pfam" id="PF13538">
    <property type="entry name" value="UvrD_C_2"/>
    <property type="match status" value="1"/>
</dbReference>
<evidence type="ECO:0000256" key="3">
    <source>
        <dbReference type="ARBA" id="ARBA00022806"/>
    </source>
</evidence>
<feature type="region of interest" description="Disordered" evidence="6">
    <location>
        <begin position="1"/>
        <end position="25"/>
    </location>
</feature>
<evidence type="ECO:0000256" key="6">
    <source>
        <dbReference type="SAM" id="MobiDB-lite"/>
    </source>
</evidence>
<dbReference type="PANTHER" id="PTHR11070">
    <property type="entry name" value="UVRD / RECB / PCRA DNA HELICASE FAMILY MEMBER"/>
    <property type="match status" value="1"/>
</dbReference>
<evidence type="ECO:0000259" key="7">
    <source>
        <dbReference type="PROSITE" id="PS51198"/>
    </source>
</evidence>